<evidence type="ECO:0000313" key="2">
    <source>
        <dbReference type="Proteomes" id="UP001524460"/>
    </source>
</evidence>
<accession>A0ABT1N3B0</accession>
<organism evidence="1 2">
    <name type="scientific">Photobacterium pectinilyticum</name>
    <dbReference type="NCBI Taxonomy" id="2906793"/>
    <lineage>
        <taxon>Bacteria</taxon>
        <taxon>Pseudomonadati</taxon>
        <taxon>Pseudomonadota</taxon>
        <taxon>Gammaproteobacteria</taxon>
        <taxon>Vibrionales</taxon>
        <taxon>Vibrionaceae</taxon>
        <taxon>Photobacterium</taxon>
    </lineage>
</organism>
<evidence type="ECO:0000313" key="1">
    <source>
        <dbReference type="EMBL" id="MCQ1059027.1"/>
    </source>
</evidence>
<protein>
    <recommendedName>
        <fullName evidence="3">Integrase</fullName>
    </recommendedName>
</protein>
<dbReference type="EMBL" id="JANEYT010000028">
    <property type="protein sequence ID" value="MCQ1059027.1"/>
    <property type="molecule type" value="Genomic_DNA"/>
</dbReference>
<keyword evidence="2" id="KW-1185">Reference proteome</keyword>
<dbReference type="Proteomes" id="UP001524460">
    <property type="component" value="Unassembled WGS sequence"/>
</dbReference>
<dbReference type="SUPFAM" id="SSF56349">
    <property type="entry name" value="DNA breaking-rejoining enzymes"/>
    <property type="match status" value="1"/>
</dbReference>
<proteinExistence type="predicted"/>
<reference evidence="1 2" key="1">
    <citation type="submission" date="2022-07" db="EMBL/GenBank/DDBJ databases">
        <title>Photobacterium pectinilyticum sp. nov., a marine bacterium isolated from surface seawater of Qingdao offshore.</title>
        <authorList>
            <person name="Wang X."/>
        </authorList>
    </citation>
    <scope>NUCLEOTIDE SEQUENCE [LARGE SCALE GENOMIC DNA]</scope>
    <source>
        <strain evidence="1 2">ZSDE20</strain>
    </source>
</reference>
<name>A0ABT1N3B0_9GAMM</name>
<evidence type="ECO:0008006" key="3">
    <source>
        <dbReference type="Google" id="ProtNLM"/>
    </source>
</evidence>
<dbReference type="InterPro" id="IPR011010">
    <property type="entry name" value="DNA_brk_join_enz"/>
</dbReference>
<comment type="caution">
    <text evidence="1">The sequence shown here is derived from an EMBL/GenBank/DDBJ whole genome shotgun (WGS) entry which is preliminary data.</text>
</comment>
<sequence>MVRELLGYADFNMTLRYTHLTPKHKAAVVGQIILLYGPTMSFDMIFIKF</sequence>
<gene>
    <name evidence="1" type="ORF">NHN17_13275</name>
</gene>